<feature type="domain" description="NPR1/NIM1-like C-terminal" evidence="1">
    <location>
        <begin position="129"/>
        <end position="173"/>
    </location>
</feature>
<proteinExistence type="predicted"/>
<dbReference type="Proteomes" id="UP001153076">
    <property type="component" value="Unassembled WGS sequence"/>
</dbReference>
<organism evidence="2 3">
    <name type="scientific">Carnegiea gigantea</name>
    <dbReference type="NCBI Taxonomy" id="171969"/>
    <lineage>
        <taxon>Eukaryota</taxon>
        <taxon>Viridiplantae</taxon>
        <taxon>Streptophyta</taxon>
        <taxon>Embryophyta</taxon>
        <taxon>Tracheophyta</taxon>
        <taxon>Spermatophyta</taxon>
        <taxon>Magnoliopsida</taxon>
        <taxon>eudicotyledons</taxon>
        <taxon>Gunneridae</taxon>
        <taxon>Pentapetalae</taxon>
        <taxon>Caryophyllales</taxon>
        <taxon>Cactineae</taxon>
        <taxon>Cactaceae</taxon>
        <taxon>Cactoideae</taxon>
        <taxon>Echinocereeae</taxon>
        <taxon>Carnegiea</taxon>
    </lineage>
</organism>
<dbReference type="EMBL" id="JAKOGI010004154">
    <property type="protein sequence ID" value="KAJ8419916.1"/>
    <property type="molecule type" value="Genomic_DNA"/>
</dbReference>
<accession>A0A9Q1JH46</accession>
<keyword evidence="3" id="KW-1185">Reference proteome</keyword>
<comment type="caution">
    <text evidence="2">The sequence shown here is derived from an EMBL/GenBank/DDBJ whole genome shotgun (WGS) entry which is preliminary data.</text>
</comment>
<evidence type="ECO:0000313" key="3">
    <source>
        <dbReference type="Proteomes" id="UP001153076"/>
    </source>
</evidence>
<dbReference type="InterPro" id="IPR044292">
    <property type="entry name" value="NPR"/>
</dbReference>
<reference evidence="2" key="1">
    <citation type="submission" date="2022-04" db="EMBL/GenBank/DDBJ databases">
        <title>Carnegiea gigantea Genome sequencing and assembly v2.</title>
        <authorList>
            <person name="Copetti D."/>
            <person name="Sanderson M.J."/>
            <person name="Burquez A."/>
            <person name="Wojciechowski M.F."/>
        </authorList>
    </citation>
    <scope>NUCLEOTIDE SEQUENCE</scope>
    <source>
        <strain evidence="2">SGP5-SGP5p</strain>
        <tissue evidence="2">Aerial part</tissue>
    </source>
</reference>
<dbReference type="GO" id="GO:2000031">
    <property type="term" value="P:regulation of salicylic acid mediated signaling pathway"/>
    <property type="evidence" value="ECO:0007669"/>
    <property type="project" value="InterPro"/>
</dbReference>
<name>A0A9Q1JH46_9CARY</name>
<dbReference type="GO" id="GO:0009862">
    <property type="term" value="P:systemic acquired resistance, salicylic acid mediated signaling pathway"/>
    <property type="evidence" value="ECO:0007669"/>
    <property type="project" value="InterPro"/>
</dbReference>
<dbReference type="AlphaFoldDB" id="A0A9Q1JH46"/>
<evidence type="ECO:0000259" key="1">
    <source>
        <dbReference type="Pfam" id="PF12313"/>
    </source>
</evidence>
<protein>
    <recommendedName>
        <fullName evidence="1">NPR1/NIM1-like C-terminal domain-containing protein</fullName>
    </recommendedName>
</protein>
<dbReference type="InterPro" id="IPR036770">
    <property type="entry name" value="Ankyrin_rpt-contain_sf"/>
</dbReference>
<dbReference type="GO" id="GO:0042742">
    <property type="term" value="P:defense response to bacterium"/>
    <property type="evidence" value="ECO:0007669"/>
    <property type="project" value="TreeGrafter"/>
</dbReference>
<dbReference type="Gene3D" id="1.25.40.20">
    <property type="entry name" value="Ankyrin repeat-containing domain"/>
    <property type="match status" value="1"/>
</dbReference>
<dbReference type="PANTHER" id="PTHR46475:SF1">
    <property type="entry name" value="REGULATORY PROTEIN NPR2"/>
    <property type="match status" value="1"/>
</dbReference>
<dbReference type="GO" id="GO:2000022">
    <property type="term" value="P:regulation of jasmonic acid mediated signaling pathway"/>
    <property type="evidence" value="ECO:0007669"/>
    <property type="project" value="InterPro"/>
</dbReference>
<dbReference type="OrthoDB" id="71307at2759"/>
<dbReference type="PANTHER" id="PTHR46475">
    <property type="entry name" value="REGULATORY PROTEIN NPR3"/>
    <property type="match status" value="1"/>
</dbReference>
<sequence>MRDDTEAKRESKEESELQIFREPTSKLHQIGQECVVYVYMNNFVVLLRKVSIRGTTKRKRLQWDKATECHLVIIRSNKVHEHNCEKGGYTVLHVAAMGKEPKRIVSLLAKGAQPTDVILDGRKALQMAKGLTKAMDFYKSAEQGKAVPEDRLCIEILEQAERGEPLLGRICFSCQGKGRSAFEVINILIIEEKYIQAYGSIAKDIETCLWEVRLYCVSLHGSHR</sequence>
<gene>
    <name evidence="2" type="ORF">Cgig2_004208</name>
</gene>
<dbReference type="InterPro" id="IPR021094">
    <property type="entry name" value="NPR1/NIM1-like_C"/>
</dbReference>
<dbReference type="GO" id="GO:0005737">
    <property type="term" value="C:cytoplasm"/>
    <property type="evidence" value="ECO:0007669"/>
    <property type="project" value="TreeGrafter"/>
</dbReference>
<evidence type="ECO:0000313" key="2">
    <source>
        <dbReference type="EMBL" id="KAJ8419916.1"/>
    </source>
</evidence>
<dbReference type="GO" id="GO:0050832">
    <property type="term" value="P:defense response to fungus"/>
    <property type="evidence" value="ECO:0007669"/>
    <property type="project" value="TreeGrafter"/>
</dbReference>
<dbReference type="Pfam" id="PF12313">
    <property type="entry name" value="NPR1_like_C"/>
    <property type="match status" value="1"/>
</dbReference>
<dbReference type="GO" id="GO:0005634">
    <property type="term" value="C:nucleus"/>
    <property type="evidence" value="ECO:0007669"/>
    <property type="project" value="TreeGrafter"/>
</dbReference>